<keyword evidence="4" id="KW-0479">Metal-binding</keyword>
<name>A0A9E7PMH1_9EURY</name>
<dbReference type="EMBL" id="CP096115">
    <property type="protein sequence ID" value="UUX92933.1"/>
    <property type="molecule type" value="Genomic_DNA"/>
</dbReference>
<sequence>MKVNFGGFVPLSTVDWRGKSVCVVFLRGCQVRCHYCHNREIQSGQDFRDTKEILEMIKESSLVISGVIFSGGEPTMQKDALMEMAKGCRKMGLKVGIQTNGGYPDTLKEMTDAGLLDLVHLDIKTRWEHYPLLLKVDCDVVGKIKESFEFCKDAYHSEKLSKLEIAVTLFPGREDDAVYIAREVDDDIDIVLQQGIEGRIPPLMFEDLKRIGDKMRRRVRIQTREDGEIAYENGRILIADSIPLTDILQARRSY</sequence>
<evidence type="ECO:0000256" key="2">
    <source>
        <dbReference type="ARBA" id="ARBA00022485"/>
    </source>
</evidence>
<keyword evidence="6" id="KW-0411">Iron-sulfur</keyword>
<dbReference type="SFLD" id="SFLDS00029">
    <property type="entry name" value="Radical_SAM"/>
    <property type="match status" value="1"/>
</dbReference>
<dbReference type="Proteomes" id="UP001060368">
    <property type="component" value="Chromosome"/>
</dbReference>
<dbReference type="InterPro" id="IPR007197">
    <property type="entry name" value="rSAM"/>
</dbReference>
<dbReference type="KEGG" id="mend:L6E24_02055"/>
<dbReference type="PROSITE" id="PS51918">
    <property type="entry name" value="RADICAL_SAM"/>
    <property type="match status" value="1"/>
</dbReference>
<dbReference type="PANTHER" id="PTHR30352:SF5">
    <property type="entry name" value="PYRUVATE FORMATE-LYASE 1-ACTIVATING ENZYME"/>
    <property type="match status" value="1"/>
</dbReference>
<evidence type="ECO:0000256" key="3">
    <source>
        <dbReference type="ARBA" id="ARBA00022691"/>
    </source>
</evidence>
<proteinExistence type="predicted"/>
<keyword evidence="5" id="KW-0408">Iron</keyword>
<dbReference type="RefSeq" id="WP_257743076.1">
    <property type="nucleotide sequence ID" value="NZ_CP096115.1"/>
</dbReference>
<organism evidence="8 9">
    <name type="scientific">Methanoplanus endosymbiosus</name>
    <dbReference type="NCBI Taxonomy" id="33865"/>
    <lineage>
        <taxon>Archaea</taxon>
        <taxon>Methanobacteriati</taxon>
        <taxon>Methanobacteriota</taxon>
        <taxon>Stenosarchaea group</taxon>
        <taxon>Methanomicrobia</taxon>
        <taxon>Methanomicrobiales</taxon>
        <taxon>Methanomicrobiaceae</taxon>
        <taxon>Methanoplanus</taxon>
    </lineage>
</organism>
<dbReference type="Gene3D" id="3.20.20.70">
    <property type="entry name" value="Aldolase class I"/>
    <property type="match status" value="1"/>
</dbReference>
<dbReference type="InterPro" id="IPR058240">
    <property type="entry name" value="rSAM_sf"/>
</dbReference>
<comment type="cofactor">
    <cofactor evidence="1">
        <name>[4Fe-4S] cluster</name>
        <dbReference type="ChEBI" id="CHEBI:49883"/>
    </cofactor>
</comment>
<evidence type="ECO:0000313" key="8">
    <source>
        <dbReference type="EMBL" id="UUX92933.1"/>
    </source>
</evidence>
<dbReference type="SFLD" id="SFLDG01094">
    <property type="entry name" value="Uncharacterised_Radical_SAM_Su"/>
    <property type="match status" value="1"/>
</dbReference>
<keyword evidence="9" id="KW-1185">Reference proteome</keyword>
<accession>A0A9E7PMH1</accession>
<dbReference type="GO" id="GO:0003824">
    <property type="term" value="F:catalytic activity"/>
    <property type="evidence" value="ECO:0007669"/>
    <property type="project" value="InterPro"/>
</dbReference>
<dbReference type="SUPFAM" id="SSF102114">
    <property type="entry name" value="Radical SAM enzymes"/>
    <property type="match status" value="1"/>
</dbReference>
<reference evidence="8" key="1">
    <citation type="submission" date="2022-04" db="EMBL/GenBank/DDBJ databases">
        <title>Complete genome of Methanoplanus endosymbiosus DSM 3599.</title>
        <authorList>
            <person name="Chen S.-C."/>
            <person name="You Y.-T."/>
            <person name="Zhou Y.-Z."/>
            <person name="Lai M.-C."/>
        </authorList>
    </citation>
    <scope>NUCLEOTIDE SEQUENCE</scope>
    <source>
        <strain evidence="8">DSM 3599</strain>
    </source>
</reference>
<dbReference type="CDD" id="cd01335">
    <property type="entry name" value="Radical_SAM"/>
    <property type="match status" value="1"/>
</dbReference>
<feature type="domain" description="Radical SAM core" evidence="7">
    <location>
        <begin position="15"/>
        <end position="228"/>
    </location>
</feature>
<evidence type="ECO:0000256" key="6">
    <source>
        <dbReference type="ARBA" id="ARBA00023014"/>
    </source>
</evidence>
<dbReference type="InterPro" id="IPR034457">
    <property type="entry name" value="Organic_radical-activating"/>
</dbReference>
<evidence type="ECO:0000256" key="1">
    <source>
        <dbReference type="ARBA" id="ARBA00001966"/>
    </source>
</evidence>
<gene>
    <name evidence="8" type="ORF">L6E24_02055</name>
</gene>
<dbReference type="NCBIfam" id="TIGR02495">
    <property type="entry name" value="NrdG2"/>
    <property type="match status" value="1"/>
</dbReference>
<dbReference type="GO" id="GO:0051539">
    <property type="term" value="F:4 iron, 4 sulfur cluster binding"/>
    <property type="evidence" value="ECO:0007669"/>
    <property type="project" value="UniProtKB-KW"/>
</dbReference>
<evidence type="ECO:0000256" key="5">
    <source>
        <dbReference type="ARBA" id="ARBA00023004"/>
    </source>
</evidence>
<protein>
    <submittedName>
        <fullName evidence="8">Anaerobic ribonucleoside-triphosphate reductase activating protein</fullName>
    </submittedName>
</protein>
<dbReference type="Pfam" id="PF04055">
    <property type="entry name" value="Radical_SAM"/>
    <property type="match status" value="1"/>
</dbReference>
<dbReference type="GO" id="GO:0046872">
    <property type="term" value="F:metal ion binding"/>
    <property type="evidence" value="ECO:0007669"/>
    <property type="project" value="UniProtKB-KW"/>
</dbReference>
<dbReference type="InterPro" id="IPR012840">
    <property type="entry name" value="NrdG2"/>
</dbReference>
<keyword evidence="3" id="KW-0949">S-adenosyl-L-methionine</keyword>
<keyword evidence="2" id="KW-0004">4Fe-4S</keyword>
<dbReference type="AlphaFoldDB" id="A0A9E7PMH1"/>
<evidence type="ECO:0000313" key="9">
    <source>
        <dbReference type="Proteomes" id="UP001060368"/>
    </source>
</evidence>
<evidence type="ECO:0000256" key="4">
    <source>
        <dbReference type="ARBA" id="ARBA00022723"/>
    </source>
</evidence>
<dbReference type="InterPro" id="IPR013785">
    <property type="entry name" value="Aldolase_TIM"/>
</dbReference>
<dbReference type="GeneID" id="74306440"/>
<evidence type="ECO:0000259" key="7">
    <source>
        <dbReference type="PROSITE" id="PS51918"/>
    </source>
</evidence>
<dbReference type="PANTHER" id="PTHR30352">
    <property type="entry name" value="PYRUVATE FORMATE-LYASE-ACTIVATING ENZYME"/>
    <property type="match status" value="1"/>
</dbReference>